<keyword evidence="2" id="KW-0472">Membrane</keyword>
<dbReference type="AlphaFoldDB" id="A0A0D7A3A5"/>
<evidence type="ECO:0000313" key="5">
    <source>
        <dbReference type="Proteomes" id="UP000054144"/>
    </source>
</evidence>
<gene>
    <name evidence="4" type="ORF">FISHEDRAFT_51660</name>
</gene>
<feature type="chain" id="PRO_5002315937" evidence="3">
    <location>
        <begin position="18"/>
        <end position="352"/>
    </location>
</feature>
<sequence length="352" mass="38869">MLLQTAFLLFPVLGALADHVQKGGNCSQGDSRLQAGTYAFWSDCDSVTYCSSSGACELKGCRKDDFPLGYAPSDKLPPKCERGSFCPDEEDQCLPVLPVGSACQLNRDDECEGPPNYKQLRDTTGYGLNVNGSVCLNNICMWANVTLGQACVVENTAYIAYGVSGEFIDIISRGNCQVGLYCDSQQLVCMSVKAVGESCDGDKECVSYNCLSSGVCGTSLAAPKHLAFWVYLLVGLAIFGGMFGTLYGLFIFHRKARDEERERRLQYWQEQNAYHQNLNQMKQTARHSIMSFPPEYFSSQRNSAVFYTDSRSDDSHFPILQPQLNKPSRLSQKLSDDGAGYYDEQGPSSSHR</sequence>
<proteinExistence type="predicted"/>
<dbReference type="Proteomes" id="UP000054144">
    <property type="component" value="Unassembled WGS sequence"/>
</dbReference>
<name>A0A0D7A3A5_9AGAR</name>
<reference evidence="4 5" key="1">
    <citation type="journal article" date="2015" name="Fungal Genet. Biol.">
        <title>Evolution of novel wood decay mechanisms in Agaricales revealed by the genome sequences of Fistulina hepatica and Cylindrobasidium torrendii.</title>
        <authorList>
            <person name="Floudas D."/>
            <person name="Held B.W."/>
            <person name="Riley R."/>
            <person name="Nagy L.G."/>
            <person name="Koehler G."/>
            <person name="Ransdell A.S."/>
            <person name="Younus H."/>
            <person name="Chow J."/>
            <person name="Chiniquy J."/>
            <person name="Lipzen A."/>
            <person name="Tritt A."/>
            <person name="Sun H."/>
            <person name="Haridas S."/>
            <person name="LaButti K."/>
            <person name="Ohm R.A."/>
            <person name="Kues U."/>
            <person name="Blanchette R.A."/>
            <person name="Grigoriev I.V."/>
            <person name="Minto R.E."/>
            <person name="Hibbett D.S."/>
        </authorList>
    </citation>
    <scope>NUCLEOTIDE SEQUENCE [LARGE SCALE GENOMIC DNA]</scope>
    <source>
        <strain evidence="4 5">ATCC 64428</strain>
    </source>
</reference>
<feature type="compositionally biased region" description="Polar residues" evidence="1">
    <location>
        <begin position="322"/>
        <end position="333"/>
    </location>
</feature>
<feature type="signal peptide" evidence="3">
    <location>
        <begin position="1"/>
        <end position="17"/>
    </location>
</feature>
<dbReference type="OrthoDB" id="195231at2759"/>
<keyword evidence="2" id="KW-0812">Transmembrane</keyword>
<keyword evidence="2" id="KW-1133">Transmembrane helix</keyword>
<feature type="transmembrane region" description="Helical" evidence="2">
    <location>
        <begin position="228"/>
        <end position="252"/>
    </location>
</feature>
<keyword evidence="3" id="KW-0732">Signal</keyword>
<keyword evidence="5" id="KW-1185">Reference proteome</keyword>
<evidence type="ECO:0000256" key="3">
    <source>
        <dbReference type="SAM" id="SignalP"/>
    </source>
</evidence>
<dbReference type="EMBL" id="KN882092">
    <property type="protein sequence ID" value="KIY44376.1"/>
    <property type="molecule type" value="Genomic_DNA"/>
</dbReference>
<evidence type="ECO:0000256" key="2">
    <source>
        <dbReference type="SAM" id="Phobius"/>
    </source>
</evidence>
<evidence type="ECO:0000313" key="4">
    <source>
        <dbReference type="EMBL" id="KIY44376.1"/>
    </source>
</evidence>
<organism evidence="4 5">
    <name type="scientific">Fistulina hepatica ATCC 64428</name>
    <dbReference type="NCBI Taxonomy" id="1128425"/>
    <lineage>
        <taxon>Eukaryota</taxon>
        <taxon>Fungi</taxon>
        <taxon>Dikarya</taxon>
        <taxon>Basidiomycota</taxon>
        <taxon>Agaricomycotina</taxon>
        <taxon>Agaricomycetes</taxon>
        <taxon>Agaricomycetidae</taxon>
        <taxon>Agaricales</taxon>
        <taxon>Fistulinaceae</taxon>
        <taxon>Fistulina</taxon>
    </lineage>
</organism>
<accession>A0A0D7A3A5</accession>
<protein>
    <submittedName>
        <fullName evidence="4">Uncharacterized protein</fullName>
    </submittedName>
</protein>
<feature type="region of interest" description="Disordered" evidence="1">
    <location>
        <begin position="317"/>
        <end position="352"/>
    </location>
</feature>
<evidence type="ECO:0000256" key="1">
    <source>
        <dbReference type="SAM" id="MobiDB-lite"/>
    </source>
</evidence>